<feature type="region of interest" description="Disordered" evidence="1">
    <location>
        <begin position="73"/>
        <end position="108"/>
    </location>
</feature>
<protein>
    <submittedName>
        <fullName evidence="2">Reverse transcriptase</fullName>
    </submittedName>
</protein>
<reference evidence="2 3" key="1">
    <citation type="submission" date="2019-08" db="EMBL/GenBank/DDBJ databases">
        <title>Draft genome sequences of two oriental melons (Cucumis melo L. var makuwa).</title>
        <authorList>
            <person name="Kwon S.-Y."/>
        </authorList>
    </citation>
    <scope>NUCLEOTIDE SEQUENCE [LARGE SCALE GENOMIC DNA]</scope>
    <source>
        <strain evidence="3">cv. SW 3</strain>
        <tissue evidence="2">Leaf</tissue>
    </source>
</reference>
<evidence type="ECO:0000313" key="3">
    <source>
        <dbReference type="Proteomes" id="UP000321393"/>
    </source>
</evidence>
<sequence>MSSCILHLQTPLDCLKESYPSTRLVSEVPLCIPFTNAVINVHPPSSKYFVNMDVTFCEDRLYFPISHLQGESRNLKNEVESSTSQPPAPVQDSEPPRDQEKNSGDETEVRIEISNNEAEQGHTGKLDEYDLSLDILIALRKECPEWKNVIMEEMKALEKNRTWEICALPT</sequence>
<dbReference type="Proteomes" id="UP000321393">
    <property type="component" value="Unassembled WGS sequence"/>
</dbReference>
<keyword evidence="2" id="KW-0548">Nucleotidyltransferase</keyword>
<keyword evidence="2" id="KW-0808">Transferase</keyword>
<comment type="caution">
    <text evidence="2">The sequence shown here is derived from an EMBL/GenBank/DDBJ whole genome shotgun (WGS) entry which is preliminary data.</text>
</comment>
<organism evidence="2 3">
    <name type="scientific">Cucumis melo var. makuwa</name>
    <name type="common">Oriental melon</name>
    <dbReference type="NCBI Taxonomy" id="1194695"/>
    <lineage>
        <taxon>Eukaryota</taxon>
        <taxon>Viridiplantae</taxon>
        <taxon>Streptophyta</taxon>
        <taxon>Embryophyta</taxon>
        <taxon>Tracheophyta</taxon>
        <taxon>Spermatophyta</taxon>
        <taxon>Magnoliopsida</taxon>
        <taxon>eudicotyledons</taxon>
        <taxon>Gunneridae</taxon>
        <taxon>Pentapetalae</taxon>
        <taxon>rosids</taxon>
        <taxon>fabids</taxon>
        <taxon>Cucurbitales</taxon>
        <taxon>Cucurbitaceae</taxon>
        <taxon>Benincaseae</taxon>
        <taxon>Cucumis</taxon>
    </lineage>
</organism>
<name>A0A5A7V8L5_CUCMM</name>
<keyword evidence="2" id="KW-0695">RNA-directed DNA polymerase</keyword>
<proteinExistence type="predicted"/>
<dbReference type="GO" id="GO:0003964">
    <property type="term" value="F:RNA-directed DNA polymerase activity"/>
    <property type="evidence" value="ECO:0007669"/>
    <property type="project" value="UniProtKB-KW"/>
</dbReference>
<evidence type="ECO:0000256" key="1">
    <source>
        <dbReference type="SAM" id="MobiDB-lite"/>
    </source>
</evidence>
<accession>A0A5A7V8L5</accession>
<feature type="compositionally biased region" description="Basic and acidic residues" evidence="1">
    <location>
        <begin position="94"/>
        <end position="108"/>
    </location>
</feature>
<evidence type="ECO:0000313" key="2">
    <source>
        <dbReference type="EMBL" id="KAA0062029.1"/>
    </source>
</evidence>
<gene>
    <name evidence="2" type="ORF">E6C27_scaffold89G003650</name>
</gene>
<dbReference type="EMBL" id="SSTE01004728">
    <property type="protein sequence ID" value="KAA0062029.1"/>
    <property type="molecule type" value="Genomic_DNA"/>
</dbReference>
<dbReference type="AlphaFoldDB" id="A0A5A7V8L5"/>